<evidence type="ECO:0000256" key="3">
    <source>
        <dbReference type="ARBA" id="ARBA00022771"/>
    </source>
</evidence>
<dbReference type="AlphaFoldDB" id="A0A250WTU2"/>
<dbReference type="Gene3D" id="1.10.287.110">
    <property type="entry name" value="DnaJ domain"/>
    <property type="match status" value="1"/>
</dbReference>
<dbReference type="Gene3D" id="2.60.260.20">
    <property type="entry name" value="Urease metallochaperone UreE, N-terminal domain"/>
    <property type="match status" value="2"/>
</dbReference>
<dbReference type="InterPro" id="IPR002939">
    <property type="entry name" value="DnaJ_C"/>
</dbReference>
<evidence type="ECO:0000256" key="5">
    <source>
        <dbReference type="ARBA" id="ARBA00023186"/>
    </source>
</evidence>
<name>A0A250WTU2_9CHLO</name>
<gene>
    <name evidence="7" type="ORF">CEUSTIGMA_g1420.t1</name>
</gene>
<organism evidence="7 8">
    <name type="scientific">Chlamydomonas eustigma</name>
    <dbReference type="NCBI Taxonomy" id="1157962"/>
    <lineage>
        <taxon>Eukaryota</taxon>
        <taxon>Viridiplantae</taxon>
        <taxon>Chlorophyta</taxon>
        <taxon>core chlorophytes</taxon>
        <taxon>Chlorophyceae</taxon>
        <taxon>CS clade</taxon>
        <taxon>Chlamydomonadales</taxon>
        <taxon>Chlamydomonadaceae</taxon>
        <taxon>Chlamydomonas</taxon>
    </lineage>
</organism>
<feature type="domain" description="J" evidence="6">
    <location>
        <begin position="56"/>
        <end position="121"/>
    </location>
</feature>
<evidence type="ECO:0000256" key="1">
    <source>
        <dbReference type="ARBA" id="ARBA00022723"/>
    </source>
</evidence>
<dbReference type="InterPro" id="IPR001623">
    <property type="entry name" value="DnaJ_domain"/>
</dbReference>
<accession>A0A250WTU2</accession>
<dbReference type="PRINTS" id="PR00625">
    <property type="entry name" value="JDOMAIN"/>
</dbReference>
<dbReference type="GO" id="GO:0051082">
    <property type="term" value="F:unfolded protein binding"/>
    <property type="evidence" value="ECO:0007669"/>
    <property type="project" value="InterPro"/>
</dbReference>
<dbReference type="STRING" id="1157962.A0A250WTU2"/>
<keyword evidence="4" id="KW-0862">Zinc</keyword>
<proteinExistence type="predicted"/>
<evidence type="ECO:0000259" key="6">
    <source>
        <dbReference type="PROSITE" id="PS50076"/>
    </source>
</evidence>
<sequence length="352" mass="38329">MLRSSLSEVQRILFSQVIPISSGVPSLRWSGLAELVRYTGGYSSIHSSAEASAQRDYYDVLGVSKSASDQEVKKAFYQQAKQYHPDTNKGNEDAARKFQEVQKAYETLRDPEKRRLYDQVGAEGMERMESGGAAGGPGGFGGGAGPFPGGGFPFSGFSTESIFEQIFNQDPMFSQMFGRVAVQPIRISFMEAVKGTKRRITLGGVRGAAGSTVDLDIPAGIDSGDQIQIETTFGPKQRVRVAVPIEVEPHQIFRREGPDILITADLNLTQAMLGTQLTVQTVDGSAELAVPACTQNGVKLRMRGKGVLNQQNGGRGDQLVEIRVKLPRALSQRQKELLQEFGVEELKKQSGR</sequence>
<dbReference type="CDD" id="cd06257">
    <property type="entry name" value="DnaJ"/>
    <property type="match status" value="1"/>
</dbReference>
<dbReference type="PANTHER" id="PTHR43096:SF52">
    <property type="entry name" value="DNAJ HOMOLOG 1, MITOCHONDRIAL-RELATED"/>
    <property type="match status" value="1"/>
</dbReference>
<evidence type="ECO:0000256" key="2">
    <source>
        <dbReference type="ARBA" id="ARBA00022737"/>
    </source>
</evidence>
<evidence type="ECO:0000256" key="4">
    <source>
        <dbReference type="ARBA" id="ARBA00022833"/>
    </source>
</evidence>
<dbReference type="PANTHER" id="PTHR43096">
    <property type="entry name" value="DNAJ HOMOLOG 1, MITOCHONDRIAL-RELATED"/>
    <property type="match status" value="1"/>
</dbReference>
<dbReference type="Pfam" id="PF00226">
    <property type="entry name" value="DnaJ"/>
    <property type="match status" value="1"/>
</dbReference>
<dbReference type="PROSITE" id="PS00636">
    <property type="entry name" value="DNAJ_1"/>
    <property type="match status" value="1"/>
</dbReference>
<keyword evidence="1" id="KW-0479">Metal-binding</keyword>
<keyword evidence="3" id="KW-0863">Zinc-finger</keyword>
<keyword evidence="8" id="KW-1185">Reference proteome</keyword>
<dbReference type="Pfam" id="PF01556">
    <property type="entry name" value="DnaJ_C"/>
    <property type="match status" value="1"/>
</dbReference>
<evidence type="ECO:0000313" key="8">
    <source>
        <dbReference type="Proteomes" id="UP000232323"/>
    </source>
</evidence>
<dbReference type="OrthoDB" id="10256793at2759"/>
<dbReference type="InterPro" id="IPR008971">
    <property type="entry name" value="HSP40/DnaJ_pept-bd"/>
</dbReference>
<comment type="caution">
    <text evidence="7">The sequence shown here is derived from an EMBL/GenBank/DDBJ whole genome shotgun (WGS) entry which is preliminary data.</text>
</comment>
<keyword evidence="2" id="KW-0677">Repeat</keyword>
<dbReference type="EMBL" id="BEGY01000005">
    <property type="protein sequence ID" value="GAX73970.1"/>
    <property type="molecule type" value="Genomic_DNA"/>
</dbReference>
<dbReference type="GO" id="GO:0042026">
    <property type="term" value="P:protein refolding"/>
    <property type="evidence" value="ECO:0007669"/>
    <property type="project" value="TreeGrafter"/>
</dbReference>
<evidence type="ECO:0000313" key="7">
    <source>
        <dbReference type="EMBL" id="GAX73970.1"/>
    </source>
</evidence>
<dbReference type="CDD" id="cd10747">
    <property type="entry name" value="DnaJ_C"/>
    <property type="match status" value="1"/>
</dbReference>
<dbReference type="SUPFAM" id="SSF46565">
    <property type="entry name" value="Chaperone J-domain"/>
    <property type="match status" value="1"/>
</dbReference>
<dbReference type="SMART" id="SM00271">
    <property type="entry name" value="DnaJ"/>
    <property type="match status" value="1"/>
</dbReference>
<dbReference type="FunFam" id="2.60.260.20:FF:000005">
    <property type="entry name" value="Chaperone protein dnaJ 1, mitochondrial"/>
    <property type="match status" value="1"/>
</dbReference>
<reference evidence="7 8" key="1">
    <citation type="submission" date="2017-08" db="EMBL/GenBank/DDBJ databases">
        <title>Acidophilic green algal genome provides insights into adaptation to an acidic environment.</title>
        <authorList>
            <person name="Hirooka S."/>
            <person name="Hirose Y."/>
            <person name="Kanesaki Y."/>
            <person name="Higuchi S."/>
            <person name="Fujiwara T."/>
            <person name="Onuma R."/>
            <person name="Era A."/>
            <person name="Ohbayashi R."/>
            <person name="Uzuka A."/>
            <person name="Nozaki H."/>
            <person name="Yoshikawa H."/>
            <person name="Miyagishima S.Y."/>
        </authorList>
    </citation>
    <scope>NUCLEOTIDE SEQUENCE [LARGE SCALE GENOMIC DNA]</scope>
    <source>
        <strain evidence="7 8">NIES-2499</strain>
    </source>
</reference>
<dbReference type="Proteomes" id="UP000232323">
    <property type="component" value="Unassembled WGS sequence"/>
</dbReference>
<dbReference type="PROSITE" id="PS50076">
    <property type="entry name" value="DNAJ_2"/>
    <property type="match status" value="1"/>
</dbReference>
<dbReference type="InterPro" id="IPR036869">
    <property type="entry name" value="J_dom_sf"/>
</dbReference>
<dbReference type="SUPFAM" id="SSF49493">
    <property type="entry name" value="HSP40/DnaJ peptide-binding domain"/>
    <property type="match status" value="1"/>
</dbReference>
<dbReference type="InterPro" id="IPR018253">
    <property type="entry name" value="DnaJ_domain_CS"/>
</dbReference>
<protein>
    <recommendedName>
        <fullName evidence="6">J domain-containing protein</fullName>
    </recommendedName>
</protein>
<dbReference type="GO" id="GO:0008270">
    <property type="term" value="F:zinc ion binding"/>
    <property type="evidence" value="ECO:0007669"/>
    <property type="project" value="UniProtKB-KW"/>
</dbReference>
<keyword evidence="5" id="KW-0143">Chaperone</keyword>
<dbReference type="GO" id="GO:0005737">
    <property type="term" value="C:cytoplasm"/>
    <property type="evidence" value="ECO:0007669"/>
    <property type="project" value="TreeGrafter"/>
</dbReference>